<evidence type="ECO:0000256" key="1">
    <source>
        <dbReference type="SAM" id="MobiDB-lite"/>
    </source>
</evidence>
<dbReference type="EMBL" id="JAVRRT010000001">
    <property type="protein sequence ID" value="KAK5175469.1"/>
    <property type="molecule type" value="Genomic_DNA"/>
</dbReference>
<proteinExistence type="predicted"/>
<accession>A0AAV9PNH3</accession>
<feature type="region of interest" description="Disordered" evidence="1">
    <location>
        <begin position="1"/>
        <end position="63"/>
    </location>
</feature>
<feature type="region of interest" description="Disordered" evidence="1">
    <location>
        <begin position="82"/>
        <end position="112"/>
    </location>
</feature>
<feature type="compositionally biased region" description="Polar residues" evidence="1">
    <location>
        <begin position="38"/>
        <end position="63"/>
    </location>
</feature>
<evidence type="ECO:0000313" key="2">
    <source>
        <dbReference type="EMBL" id="KAK5175469.1"/>
    </source>
</evidence>
<feature type="compositionally biased region" description="Basic and acidic residues" evidence="1">
    <location>
        <begin position="9"/>
        <end position="31"/>
    </location>
</feature>
<dbReference type="Proteomes" id="UP001337655">
    <property type="component" value="Unassembled WGS sequence"/>
</dbReference>
<keyword evidence="3" id="KW-1185">Reference proteome</keyword>
<gene>
    <name evidence="2" type="ORF">LTR77_000608</name>
</gene>
<dbReference type="GeneID" id="89921958"/>
<organism evidence="2 3">
    <name type="scientific">Saxophila tyrrhenica</name>
    <dbReference type="NCBI Taxonomy" id="1690608"/>
    <lineage>
        <taxon>Eukaryota</taxon>
        <taxon>Fungi</taxon>
        <taxon>Dikarya</taxon>
        <taxon>Ascomycota</taxon>
        <taxon>Pezizomycotina</taxon>
        <taxon>Dothideomycetes</taxon>
        <taxon>Dothideomycetidae</taxon>
        <taxon>Mycosphaerellales</taxon>
        <taxon>Extremaceae</taxon>
        <taxon>Saxophila</taxon>
    </lineage>
</organism>
<reference evidence="2 3" key="1">
    <citation type="submission" date="2023-08" db="EMBL/GenBank/DDBJ databases">
        <title>Black Yeasts Isolated from many extreme environments.</title>
        <authorList>
            <person name="Coleine C."/>
            <person name="Stajich J.E."/>
            <person name="Selbmann L."/>
        </authorList>
    </citation>
    <scope>NUCLEOTIDE SEQUENCE [LARGE SCALE GENOMIC DNA]</scope>
    <source>
        <strain evidence="2 3">CCFEE 5935</strain>
    </source>
</reference>
<comment type="caution">
    <text evidence="2">The sequence shown here is derived from an EMBL/GenBank/DDBJ whole genome shotgun (WGS) entry which is preliminary data.</text>
</comment>
<sequence>MDYAAREPLQFERPRSAFREFIRDDIHEPEHPPPPPSRTSGATQRPGSFSSQPTFLSTTFQSSQELQNPALSTLAALAANAQAAPTTEGRAGRISQGNARLKPSCSLEHLKL</sequence>
<dbReference type="AlphaFoldDB" id="A0AAV9PNH3"/>
<evidence type="ECO:0000313" key="3">
    <source>
        <dbReference type="Proteomes" id="UP001337655"/>
    </source>
</evidence>
<dbReference type="RefSeq" id="XP_064664107.1">
    <property type="nucleotide sequence ID" value="XM_064797873.1"/>
</dbReference>
<name>A0AAV9PNH3_9PEZI</name>
<protein>
    <submittedName>
        <fullName evidence="2">Uncharacterized protein</fullName>
    </submittedName>
</protein>